<evidence type="ECO:0000313" key="1">
    <source>
        <dbReference type="Proteomes" id="UP000228380"/>
    </source>
</evidence>
<proteinExistence type="predicted"/>
<reference evidence="1" key="1">
    <citation type="journal article" date="2019" name="Nat. Commun.">
        <title>Genome-wide association mapping of date palm fruit traits.</title>
        <authorList>
            <person name="Hazzouri K.M."/>
            <person name="Gros-Balthazard M."/>
            <person name="Flowers J.M."/>
            <person name="Copetti D."/>
            <person name="Lemansour A."/>
            <person name="Lebrun M."/>
            <person name="Masmoudi K."/>
            <person name="Ferrand S."/>
            <person name="Dhar M.I."/>
            <person name="Fresquez Z.A."/>
            <person name="Rosas U."/>
            <person name="Zhang J."/>
            <person name="Talag J."/>
            <person name="Lee S."/>
            <person name="Kudrna D."/>
            <person name="Powell R.F."/>
            <person name="Leitch I.J."/>
            <person name="Krueger R.R."/>
            <person name="Wing R.A."/>
            <person name="Amiri K.M.A."/>
            <person name="Purugganan M.D."/>
        </authorList>
    </citation>
    <scope>NUCLEOTIDE SEQUENCE [LARGE SCALE GENOMIC DNA]</scope>
    <source>
        <strain evidence="1">cv. Khalas</strain>
    </source>
</reference>
<keyword evidence="1" id="KW-1185">Reference proteome</keyword>
<evidence type="ECO:0000313" key="2">
    <source>
        <dbReference type="RefSeq" id="XP_038988019.1"/>
    </source>
</evidence>
<dbReference type="Proteomes" id="UP000228380">
    <property type="component" value="Chromosome 11"/>
</dbReference>
<dbReference type="AlphaFoldDB" id="A0A8B9AX92"/>
<dbReference type="RefSeq" id="XP_038988019.1">
    <property type="nucleotide sequence ID" value="XM_039132091.1"/>
</dbReference>
<name>A0A8B9AX92_PHODC</name>
<sequence>MALPELKSARSADFSWVIVVCPRRPRRPNGQRDLRTPFPSLPLPLSLSLSRSFSSLRAPTLVPFHFSSSFSPLLETVAGAVGVAGAAIAAGEATRRPPEGFVISVAGIFKRAQVMTCDYRDYGMEWS</sequence>
<organism evidence="1 2">
    <name type="scientific">Phoenix dactylifera</name>
    <name type="common">Date palm</name>
    <dbReference type="NCBI Taxonomy" id="42345"/>
    <lineage>
        <taxon>Eukaryota</taxon>
        <taxon>Viridiplantae</taxon>
        <taxon>Streptophyta</taxon>
        <taxon>Embryophyta</taxon>
        <taxon>Tracheophyta</taxon>
        <taxon>Spermatophyta</taxon>
        <taxon>Magnoliopsida</taxon>
        <taxon>Liliopsida</taxon>
        <taxon>Arecaceae</taxon>
        <taxon>Coryphoideae</taxon>
        <taxon>Phoeniceae</taxon>
        <taxon>Phoenix</taxon>
    </lineage>
</organism>
<dbReference type="GeneID" id="120112524"/>
<accession>A0A8B9AX92</accession>
<protein>
    <submittedName>
        <fullName evidence="2">Uncharacterized protein LOC120112524</fullName>
    </submittedName>
</protein>
<gene>
    <name evidence="2" type="primary">LOC120112524</name>
</gene>
<dbReference type="KEGG" id="pda:120112524"/>
<reference evidence="2" key="2">
    <citation type="submission" date="2025-08" db="UniProtKB">
        <authorList>
            <consortium name="RefSeq"/>
        </authorList>
    </citation>
    <scope>IDENTIFICATION</scope>
    <source>
        <tissue evidence="2">Young leaves</tissue>
    </source>
</reference>